<dbReference type="InterPro" id="IPR040442">
    <property type="entry name" value="Pyrv_kinase-like_dom_sf"/>
</dbReference>
<evidence type="ECO:0000256" key="5">
    <source>
        <dbReference type="ARBA" id="ARBA00022679"/>
    </source>
</evidence>
<comment type="catalytic activity">
    <reaction evidence="7">
        <text>(6R)-5,10-methylene-5,6,7,8-tetrahydrofolate + 3-methyl-2-oxobutanoate + H2O = 2-dehydropantoate + (6S)-5,6,7,8-tetrahydrofolate</text>
        <dbReference type="Rhea" id="RHEA:11824"/>
        <dbReference type="ChEBI" id="CHEBI:11561"/>
        <dbReference type="ChEBI" id="CHEBI:11851"/>
        <dbReference type="ChEBI" id="CHEBI:15377"/>
        <dbReference type="ChEBI" id="CHEBI:15636"/>
        <dbReference type="ChEBI" id="CHEBI:57453"/>
        <dbReference type="EC" id="2.1.2.11"/>
    </reaction>
</comment>
<keyword evidence="7" id="KW-0963">Cytoplasm</keyword>
<evidence type="ECO:0000256" key="7">
    <source>
        <dbReference type="HAMAP-Rule" id="MF_00156"/>
    </source>
</evidence>
<evidence type="ECO:0000256" key="1">
    <source>
        <dbReference type="ARBA" id="ARBA00005033"/>
    </source>
</evidence>
<accession>A0A9D2KMB0</accession>
<comment type="similarity">
    <text evidence="2 7">Belongs to the PanB family.</text>
</comment>
<dbReference type="PANTHER" id="PTHR20881:SF0">
    <property type="entry name" value="3-METHYL-2-OXOBUTANOATE HYDROXYMETHYLTRANSFERASE"/>
    <property type="match status" value="1"/>
</dbReference>
<evidence type="ECO:0000256" key="10">
    <source>
        <dbReference type="PIRSR" id="PIRSR000388-3"/>
    </source>
</evidence>
<dbReference type="PIRSF" id="PIRSF000388">
    <property type="entry name" value="Pantoate_hydroxy_MeTrfase"/>
    <property type="match status" value="1"/>
</dbReference>
<dbReference type="HAMAP" id="MF_00156">
    <property type="entry name" value="PanB"/>
    <property type="match status" value="1"/>
</dbReference>
<feature type="binding site" evidence="7 9">
    <location>
        <begin position="55"/>
        <end position="56"/>
    </location>
    <ligand>
        <name>3-methyl-2-oxobutanoate</name>
        <dbReference type="ChEBI" id="CHEBI:11851"/>
    </ligand>
</feature>
<gene>
    <name evidence="7 11" type="primary">panB</name>
    <name evidence="11" type="ORF">H9962_04100</name>
</gene>
<comment type="pathway">
    <text evidence="1 7">Cofactor biosynthesis; (R)-pantothenate biosynthesis; (R)-pantoate from 3-methyl-2-oxobutanoate: step 1/2.</text>
</comment>
<evidence type="ECO:0000313" key="11">
    <source>
        <dbReference type="EMBL" id="HJA08358.1"/>
    </source>
</evidence>
<evidence type="ECO:0000256" key="4">
    <source>
        <dbReference type="ARBA" id="ARBA00022655"/>
    </source>
</evidence>
<protein>
    <recommendedName>
        <fullName evidence="7">3-methyl-2-oxobutanoate hydroxymethyltransferase</fullName>
        <ecNumber evidence="7">2.1.2.11</ecNumber>
    </recommendedName>
    <alternativeName>
        <fullName evidence="7">Ketopantoate hydroxymethyltransferase</fullName>
        <shortName evidence="7">KPHMT</shortName>
    </alternativeName>
</protein>
<dbReference type="GO" id="GO:0000287">
    <property type="term" value="F:magnesium ion binding"/>
    <property type="evidence" value="ECO:0007669"/>
    <property type="project" value="TreeGrafter"/>
</dbReference>
<dbReference type="AlphaFoldDB" id="A0A9D2KMB0"/>
<dbReference type="Proteomes" id="UP000824225">
    <property type="component" value="Unassembled WGS sequence"/>
</dbReference>
<comment type="subcellular location">
    <subcellularLocation>
        <location evidence="7">Cytoplasm</location>
    </subcellularLocation>
</comment>
<dbReference type="EMBL" id="DXAN01000011">
    <property type="protein sequence ID" value="HJA08358.1"/>
    <property type="molecule type" value="Genomic_DNA"/>
</dbReference>
<keyword evidence="4 7" id="KW-0566">Pantothenate biosynthesis</keyword>
<dbReference type="GO" id="GO:0015940">
    <property type="term" value="P:pantothenate biosynthetic process"/>
    <property type="evidence" value="ECO:0007669"/>
    <property type="project" value="UniProtKB-UniRule"/>
</dbReference>
<dbReference type="GO" id="GO:0005737">
    <property type="term" value="C:cytoplasm"/>
    <property type="evidence" value="ECO:0007669"/>
    <property type="project" value="UniProtKB-SubCell"/>
</dbReference>
<comment type="cofactor">
    <cofactor evidence="7 10">
        <name>Mg(2+)</name>
        <dbReference type="ChEBI" id="CHEBI:18420"/>
    </cofactor>
    <text evidence="7 10">Binds 1 Mg(2+) ion per subunit.</text>
</comment>
<comment type="caution">
    <text evidence="11">The sequence shown here is derived from an EMBL/GenBank/DDBJ whole genome shotgun (WGS) entry which is preliminary data.</text>
</comment>
<dbReference type="GO" id="GO:0003864">
    <property type="term" value="F:3-methyl-2-oxobutanoate hydroxymethyltransferase activity"/>
    <property type="evidence" value="ECO:0007669"/>
    <property type="project" value="UniProtKB-UniRule"/>
</dbReference>
<reference evidence="11" key="2">
    <citation type="submission" date="2021-04" db="EMBL/GenBank/DDBJ databases">
        <authorList>
            <person name="Gilroy R."/>
        </authorList>
    </citation>
    <scope>NUCLEOTIDE SEQUENCE</scope>
    <source>
        <strain evidence="11">CHK186-16707</strain>
    </source>
</reference>
<dbReference type="PANTHER" id="PTHR20881">
    <property type="entry name" value="3-METHYL-2-OXOBUTANOATE HYDROXYMETHYLTRANSFERASE"/>
    <property type="match status" value="1"/>
</dbReference>
<keyword evidence="5 7" id="KW-0808">Transferase</keyword>
<dbReference type="CDD" id="cd06557">
    <property type="entry name" value="KPHMT-like"/>
    <property type="match status" value="1"/>
</dbReference>
<dbReference type="InterPro" id="IPR003700">
    <property type="entry name" value="Pantoate_hydroxy_MeTrfase"/>
</dbReference>
<proteinExistence type="inferred from homology"/>
<dbReference type="Gene3D" id="3.20.20.60">
    <property type="entry name" value="Phosphoenolpyruvate-binding domains"/>
    <property type="match status" value="1"/>
</dbReference>
<dbReference type="NCBIfam" id="TIGR00222">
    <property type="entry name" value="panB"/>
    <property type="match status" value="1"/>
</dbReference>
<evidence type="ECO:0000256" key="6">
    <source>
        <dbReference type="ARBA" id="ARBA00056497"/>
    </source>
</evidence>
<keyword evidence="7 10" id="KW-0479">Metal-binding</keyword>
<evidence type="ECO:0000256" key="2">
    <source>
        <dbReference type="ARBA" id="ARBA00008676"/>
    </source>
</evidence>
<comment type="function">
    <text evidence="6 7">Catalyzes the reversible reaction in which hydroxymethyl group from 5,10-methylenetetrahydrofolate is transferred onto alpha-ketoisovalerate to form ketopantoate.</text>
</comment>
<dbReference type="SUPFAM" id="SSF51621">
    <property type="entry name" value="Phosphoenolpyruvate/pyruvate domain"/>
    <property type="match status" value="1"/>
</dbReference>
<reference evidence="11" key="1">
    <citation type="journal article" date="2021" name="PeerJ">
        <title>Extensive microbial diversity within the chicken gut microbiome revealed by metagenomics and culture.</title>
        <authorList>
            <person name="Gilroy R."/>
            <person name="Ravi A."/>
            <person name="Getino M."/>
            <person name="Pursley I."/>
            <person name="Horton D.L."/>
            <person name="Alikhan N.F."/>
            <person name="Baker D."/>
            <person name="Gharbi K."/>
            <person name="Hall N."/>
            <person name="Watson M."/>
            <person name="Adriaenssens E.M."/>
            <person name="Foster-Nyarko E."/>
            <person name="Jarju S."/>
            <person name="Secka A."/>
            <person name="Antonio M."/>
            <person name="Oren A."/>
            <person name="Chaudhuri R.R."/>
            <person name="La Ragione R."/>
            <person name="Hildebrand F."/>
            <person name="Pallen M.J."/>
        </authorList>
    </citation>
    <scope>NUCLEOTIDE SEQUENCE</scope>
    <source>
        <strain evidence="11">CHK186-16707</strain>
    </source>
</reference>
<comment type="subunit">
    <text evidence="3 7">Homodecamer; pentamer of dimers.</text>
</comment>
<sequence>MTDCPSGSGAAKRPPTILDIINAKNVRKLVMLTAYDAPGARIAEAGGADLILVGDSAAMTVLGRPDTNSISMDEMLHHARAVTAAARSALVVGDMPFLSYESGPDDALRNAGRFFREAGIRALKLEGGRQIVPQIKALVGAGIPVMGHLGLTPQRAAMLGGFKAQARTAEGAQKLLEDALALEDAGCFAMVLECVPAPVAAAVSARLRIPTIGIGAGPDCDGQVLVFHDLLGLSDFRPRFAKAYADLGRVASEAVAEYAREVREGAFPAPEHCFSIRPEEWQAWQTRLEADSRANGKE</sequence>
<name>A0A9D2KMB0_9BACT</name>
<evidence type="ECO:0000256" key="8">
    <source>
        <dbReference type="PIRSR" id="PIRSR000388-1"/>
    </source>
</evidence>
<feature type="binding site" evidence="7 10">
    <location>
        <position position="126"/>
    </location>
    <ligand>
        <name>Mg(2+)</name>
        <dbReference type="ChEBI" id="CHEBI:18420"/>
    </ligand>
</feature>
<dbReference type="FunFam" id="3.20.20.60:FF:000003">
    <property type="entry name" value="3-methyl-2-oxobutanoate hydroxymethyltransferase"/>
    <property type="match status" value="1"/>
</dbReference>
<feature type="binding site" evidence="7 10">
    <location>
        <position position="55"/>
    </location>
    <ligand>
        <name>Mg(2+)</name>
        <dbReference type="ChEBI" id="CHEBI:18420"/>
    </ligand>
</feature>
<dbReference type="NCBIfam" id="NF001452">
    <property type="entry name" value="PRK00311.1"/>
    <property type="match status" value="1"/>
</dbReference>
<evidence type="ECO:0000256" key="9">
    <source>
        <dbReference type="PIRSR" id="PIRSR000388-2"/>
    </source>
</evidence>
<dbReference type="InterPro" id="IPR015813">
    <property type="entry name" value="Pyrv/PenolPyrv_kinase-like_dom"/>
</dbReference>
<feature type="binding site" evidence="7 10">
    <location>
        <position position="94"/>
    </location>
    <ligand>
        <name>Mg(2+)</name>
        <dbReference type="ChEBI" id="CHEBI:18420"/>
    </ligand>
</feature>
<organism evidence="11 12">
    <name type="scientific">Candidatus Mailhella merdigallinarum</name>
    <dbReference type="NCBI Taxonomy" id="2838658"/>
    <lineage>
        <taxon>Bacteria</taxon>
        <taxon>Pseudomonadati</taxon>
        <taxon>Thermodesulfobacteriota</taxon>
        <taxon>Desulfovibrionia</taxon>
        <taxon>Desulfovibrionales</taxon>
        <taxon>Desulfovibrionaceae</taxon>
        <taxon>Mailhella</taxon>
    </lineage>
</organism>
<dbReference type="Pfam" id="PF02548">
    <property type="entry name" value="Pantoate_transf"/>
    <property type="match status" value="1"/>
</dbReference>
<feature type="active site" description="Proton acceptor" evidence="7 8">
    <location>
        <position position="193"/>
    </location>
</feature>
<evidence type="ECO:0000256" key="3">
    <source>
        <dbReference type="ARBA" id="ARBA00011424"/>
    </source>
</evidence>
<feature type="binding site" evidence="7 9">
    <location>
        <position position="94"/>
    </location>
    <ligand>
        <name>3-methyl-2-oxobutanoate</name>
        <dbReference type="ChEBI" id="CHEBI:11851"/>
    </ligand>
</feature>
<keyword evidence="7 10" id="KW-0460">Magnesium</keyword>
<evidence type="ECO:0000313" key="12">
    <source>
        <dbReference type="Proteomes" id="UP000824225"/>
    </source>
</evidence>
<feature type="binding site" evidence="7 9">
    <location>
        <position position="124"/>
    </location>
    <ligand>
        <name>3-methyl-2-oxobutanoate</name>
        <dbReference type="ChEBI" id="CHEBI:11851"/>
    </ligand>
</feature>
<dbReference type="EC" id="2.1.2.11" evidence="7"/>